<organism evidence="1">
    <name type="scientific">Phenylobacterium glaciei</name>
    <dbReference type="NCBI Taxonomy" id="2803784"/>
    <lineage>
        <taxon>Bacteria</taxon>
        <taxon>Pseudomonadati</taxon>
        <taxon>Pseudomonadota</taxon>
        <taxon>Alphaproteobacteria</taxon>
        <taxon>Caulobacterales</taxon>
        <taxon>Caulobacteraceae</taxon>
        <taxon>Phenylobacterium</taxon>
    </lineage>
</organism>
<gene>
    <name evidence="1" type="ORF">JKL49_03325</name>
</gene>
<sequence length="48" mass="5055">MLLSLVGDALWIIAMSIMASATLAAWRRIDPRPGCPCSSPSAARRPSG</sequence>
<dbReference type="EMBL" id="CP068570">
    <property type="protein sequence ID" value="QQZ50579.1"/>
    <property type="molecule type" value="Genomic_DNA"/>
</dbReference>
<reference evidence="1" key="1">
    <citation type="submission" date="2021-01" db="EMBL/GenBank/DDBJ databases">
        <title>Genome sequence of Phenylobacterium sp. 20VBR1 isolated from a valley glaceir, Ny-Alesund, Svalbard.</title>
        <authorList>
            <person name="Thomas F.A."/>
            <person name="Krishnan K.P."/>
            <person name="Sinha R.K."/>
        </authorList>
    </citation>
    <scope>NUCLEOTIDE SEQUENCE</scope>
    <source>
        <strain evidence="1">20VBR1</strain>
    </source>
</reference>
<accession>A0A974P549</accession>
<dbReference type="AlphaFoldDB" id="A0A974P549"/>
<protein>
    <submittedName>
        <fullName evidence="1">Uncharacterized protein</fullName>
    </submittedName>
</protein>
<name>A0A974P549_9CAUL</name>
<evidence type="ECO:0000313" key="1">
    <source>
        <dbReference type="EMBL" id="QQZ50579.1"/>
    </source>
</evidence>
<proteinExistence type="predicted"/>